<organism evidence="2 3">
    <name type="scientific">Duganella vulcania</name>
    <dbReference type="NCBI Taxonomy" id="2692166"/>
    <lineage>
        <taxon>Bacteria</taxon>
        <taxon>Pseudomonadati</taxon>
        <taxon>Pseudomonadota</taxon>
        <taxon>Betaproteobacteria</taxon>
        <taxon>Burkholderiales</taxon>
        <taxon>Oxalobacteraceae</taxon>
        <taxon>Telluria group</taxon>
        <taxon>Duganella</taxon>
    </lineage>
</organism>
<keyword evidence="1" id="KW-0472">Membrane</keyword>
<dbReference type="RefSeq" id="WP_161082066.1">
    <property type="nucleotide sequence ID" value="NZ_WWCX01000001.1"/>
</dbReference>
<comment type="caution">
    <text evidence="2">The sequence shown here is derived from an EMBL/GenBank/DDBJ whole genome shotgun (WGS) entry which is preliminary data.</text>
</comment>
<gene>
    <name evidence="2" type="ORF">GTP90_02920</name>
</gene>
<reference evidence="2" key="1">
    <citation type="submission" date="2019-12" db="EMBL/GenBank/DDBJ databases">
        <title>Novel species isolated from a subtropical stream in China.</title>
        <authorList>
            <person name="Lu H."/>
        </authorList>
    </citation>
    <scope>NUCLEOTIDE SEQUENCE [LARGE SCALE GENOMIC DNA]</scope>
    <source>
        <strain evidence="2">FT81W</strain>
    </source>
</reference>
<feature type="transmembrane region" description="Helical" evidence="1">
    <location>
        <begin position="12"/>
        <end position="33"/>
    </location>
</feature>
<evidence type="ECO:0000313" key="2">
    <source>
        <dbReference type="EMBL" id="MYM92812.1"/>
    </source>
</evidence>
<evidence type="ECO:0000313" key="3">
    <source>
        <dbReference type="Proteomes" id="UP000447355"/>
    </source>
</evidence>
<feature type="transmembrane region" description="Helical" evidence="1">
    <location>
        <begin position="39"/>
        <end position="56"/>
    </location>
</feature>
<evidence type="ECO:0000256" key="1">
    <source>
        <dbReference type="SAM" id="Phobius"/>
    </source>
</evidence>
<dbReference type="AlphaFoldDB" id="A0A845GHA9"/>
<sequence>MRLRKYLTLLNLCWALEVLLAAFFGSLSLYGLIVRHDASAALLFLGPPILFGMVLVRRHELRQQLCDVSTEIRSLLRDPER</sequence>
<name>A0A845GHA9_9BURK</name>
<proteinExistence type="predicted"/>
<dbReference type="EMBL" id="WWCX01000001">
    <property type="protein sequence ID" value="MYM92812.1"/>
    <property type="molecule type" value="Genomic_DNA"/>
</dbReference>
<accession>A0A845GHA9</accession>
<protein>
    <submittedName>
        <fullName evidence="2">Uncharacterized protein</fullName>
    </submittedName>
</protein>
<keyword evidence="1" id="KW-1133">Transmembrane helix</keyword>
<keyword evidence="1" id="KW-0812">Transmembrane</keyword>
<dbReference type="Proteomes" id="UP000447355">
    <property type="component" value="Unassembled WGS sequence"/>
</dbReference>